<dbReference type="Gene3D" id="2.40.160.10">
    <property type="entry name" value="Porin"/>
    <property type="match status" value="1"/>
</dbReference>
<protein>
    <recommendedName>
        <fullName evidence="5">Phosphate-selective porin OprO and OprP</fullName>
    </recommendedName>
</protein>
<evidence type="ECO:0000313" key="4">
    <source>
        <dbReference type="Proteomes" id="UP001242010"/>
    </source>
</evidence>
<reference evidence="4" key="1">
    <citation type="journal article" date="2023" name="Int. J. Syst. Evol. Microbiol.">
        <title>Mesoterricola silvestris gen. nov., sp. nov., Mesoterricola sediminis sp. nov., Geothrix oryzae sp. nov., Geothrix edaphica sp. nov., Geothrix rubra sp. nov., and Geothrix limicola sp. nov., six novel members of Acidobacteriota isolated from soils.</title>
        <authorList>
            <person name="Itoh H."/>
            <person name="Sugisawa Y."/>
            <person name="Mise K."/>
            <person name="Xu Z."/>
            <person name="Kuniyasu M."/>
            <person name="Ushijima N."/>
            <person name="Kawano K."/>
            <person name="Kobayashi E."/>
            <person name="Shiratori Y."/>
            <person name="Masuda Y."/>
            <person name="Senoo K."/>
        </authorList>
    </citation>
    <scope>NUCLEOTIDE SEQUENCE [LARGE SCALE GENOMIC DNA]</scope>
    <source>
        <strain evidence="4">Red222</strain>
    </source>
</reference>
<sequence length="441" mass="48808">MKALISPLALALMAGPLFAQTSADTDQRLSDLEKKIEKLTKLETRKDDAKDSGFTVKFGGRFHLDSVFFNGNENRLANGTQLRRARISFKATFGKNWLGEGDYDFADSTASIKDMWVGYQGFKNTLIQVGQFKAPFGFDTLSSSNAIWFTERSYSDVWTPDRHVGIAYQTWGERWQTKLNFFGQAIDDTNNAGSLDANGSDQGWGYAGRFTVAPVLVSETKAVHLGVATTYRKPNADYSTTALTPLASLQYVVDLSGRPEAGKISKAKFLNAKISNVDNWKQYGAELAGVWGPFSWQGEYQQTKVYRRAAVGTGAAALASVVDHSFATYYGQVSWVFGGQRTYEVSDGLFGKVVPSKNGAWEVVARYSKMDQDDLTALDAVKGGVAKNMSLGLTYYMNKNIRWMMDYTKVDNNENAKPKGVYGGIVNDDFAFTSLRLQVNF</sequence>
<dbReference type="Proteomes" id="UP001242010">
    <property type="component" value="Chromosome"/>
</dbReference>
<dbReference type="InterPro" id="IPR023614">
    <property type="entry name" value="Porin_dom_sf"/>
</dbReference>
<keyword evidence="2" id="KW-0732">Signal</keyword>
<evidence type="ECO:0000256" key="2">
    <source>
        <dbReference type="SAM" id="SignalP"/>
    </source>
</evidence>
<organism evidence="3 4">
    <name type="scientific">Geothrix oryzae</name>
    <dbReference type="NCBI Taxonomy" id="2927975"/>
    <lineage>
        <taxon>Bacteria</taxon>
        <taxon>Pseudomonadati</taxon>
        <taxon>Acidobacteriota</taxon>
        <taxon>Holophagae</taxon>
        <taxon>Holophagales</taxon>
        <taxon>Holophagaceae</taxon>
        <taxon>Geothrix</taxon>
    </lineage>
</organism>
<feature type="coiled-coil region" evidence="1">
    <location>
        <begin position="22"/>
        <end position="52"/>
    </location>
</feature>
<dbReference type="Pfam" id="PF07396">
    <property type="entry name" value="Porin_O_P"/>
    <property type="match status" value="1"/>
</dbReference>
<proteinExistence type="predicted"/>
<feature type="chain" id="PRO_5045940675" description="Phosphate-selective porin OprO and OprP" evidence="2">
    <location>
        <begin position="20"/>
        <end position="441"/>
    </location>
</feature>
<dbReference type="InterPro" id="IPR010870">
    <property type="entry name" value="Porin_O/P"/>
</dbReference>
<gene>
    <name evidence="3" type="ORF">GETHOR_13020</name>
</gene>
<evidence type="ECO:0000313" key="3">
    <source>
        <dbReference type="EMBL" id="BDU69201.1"/>
    </source>
</evidence>
<evidence type="ECO:0000256" key="1">
    <source>
        <dbReference type="SAM" id="Coils"/>
    </source>
</evidence>
<evidence type="ECO:0008006" key="5">
    <source>
        <dbReference type="Google" id="ProtNLM"/>
    </source>
</evidence>
<dbReference type="SUPFAM" id="SSF56935">
    <property type="entry name" value="Porins"/>
    <property type="match status" value="1"/>
</dbReference>
<feature type="signal peptide" evidence="2">
    <location>
        <begin position="1"/>
        <end position="19"/>
    </location>
</feature>
<dbReference type="RefSeq" id="WP_286355830.1">
    <property type="nucleotide sequence ID" value="NZ_AP027079.1"/>
</dbReference>
<keyword evidence="1" id="KW-0175">Coiled coil</keyword>
<name>A0ABM8DQG1_9BACT</name>
<accession>A0ABM8DQG1</accession>
<keyword evidence="4" id="KW-1185">Reference proteome</keyword>
<dbReference type="EMBL" id="AP027079">
    <property type="protein sequence ID" value="BDU69201.1"/>
    <property type="molecule type" value="Genomic_DNA"/>
</dbReference>